<name>A0ABN1HEC1_9ACTN</name>
<evidence type="ECO:0000313" key="2">
    <source>
        <dbReference type="Proteomes" id="UP001500957"/>
    </source>
</evidence>
<accession>A0ABN1HEC1</accession>
<keyword evidence="2" id="KW-1185">Reference proteome</keyword>
<sequence>MSTPTTATPTGGAGAEATEAEPRHYYLSTACRHEVHGQCRRTCAFCDAACVCFCHYQEVRS</sequence>
<dbReference type="RefSeq" id="WP_344609925.1">
    <property type="nucleotide sequence ID" value="NZ_BAAAHE010000069.1"/>
</dbReference>
<comment type="caution">
    <text evidence="1">The sequence shown here is derived from an EMBL/GenBank/DDBJ whole genome shotgun (WGS) entry which is preliminary data.</text>
</comment>
<organism evidence="1 2">
    <name type="scientific">Sporichthya brevicatena</name>
    <dbReference type="NCBI Taxonomy" id="171442"/>
    <lineage>
        <taxon>Bacteria</taxon>
        <taxon>Bacillati</taxon>
        <taxon>Actinomycetota</taxon>
        <taxon>Actinomycetes</taxon>
        <taxon>Sporichthyales</taxon>
        <taxon>Sporichthyaceae</taxon>
        <taxon>Sporichthya</taxon>
    </lineage>
</organism>
<dbReference type="EMBL" id="BAAAHE010000069">
    <property type="protein sequence ID" value="GAA0639441.1"/>
    <property type="molecule type" value="Genomic_DNA"/>
</dbReference>
<protein>
    <submittedName>
        <fullName evidence="1">Uncharacterized protein</fullName>
    </submittedName>
</protein>
<proteinExistence type="predicted"/>
<evidence type="ECO:0000313" key="1">
    <source>
        <dbReference type="EMBL" id="GAA0639441.1"/>
    </source>
</evidence>
<dbReference type="Proteomes" id="UP001500957">
    <property type="component" value="Unassembled WGS sequence"/>
</dbReference>
<reference evidence="1 2" key="1">
    <citation type="journal article" date="2019" name="Int. J. Syst. Evol. Microbiol.">
        <title>The Global Catalogue of Microorganisms (GCM) 10K type strain sequencing project: providing services to taxonomists for standard genome sequencing and annotation.</title>
        <authorList>
            <consortium name="The Broad Institute Genomics Platform"/>
            <consortium name="The Broad Institute Genome Sequencing Center for Infectious Disease"/>
            <person name="Wu L."/>
            <person name="Ma J."/>
        </authorList>
    </citation>
    <scope>NUCLEOTIDE SEQUENCE [LARGE SCALE GENOMIC DNA]</scope>
    <source>
        <strain evidence="1 2">JCM 10671</strain>
    </source>
</reference>
<gene>
    <name evidence="1" type="ORF">GCM10009547_49460</name>
</gene>